<proteinExistence type="predicted"/>
<sequence length="333" mass="37055">MRSPGDVLIDVEQFPAPSQALVRRFYTVPLARCDRCAQREEDCLFSRWANRCMTCYYDSPAGCSLTSIESWYKTFPTVSDDVFSHKEPFSELWHQSHVRDLDPWMFRDHRVDGYPISLIRSLMSYVDGIDNIRLLNALYEVYSLQHRPLMVKHTAHVIDMASGLVEVRPPVGDAGYGLKPEDFAADPRTFVLVALRTTVHVNGFSGGCTVGGASSSVTMAAAIATPAFGTVKPNGSSQPFLELYPLNNYVLDLVSVQLAFTHLNTVNLLGFGTEVSNKFLQSARSVRDLYQIIQDCEGLNRDPVVLQLLRRRLSAIVAEQGVILPASMASAME</sequence>
<gene>
    <name evidence="1" type="ORF">B0H16DRAFT_1474344</name>
</gene>
<dbReference type="EMBL" id="JARKIB010000238">
    <property type="protein sequence ID" value="KAJ7720652.1"/>
    <property type="molecule type" value="Genomic_DNA"/>
</dbReference>
<evidence type="ECO:0000313" key="1">
    <source>
        <dbReference type="EMBL" id="KAJ7720652.1"/>
    </source>
</evidence>
<protein>
    <submittedName>
        <fullName evidence="1">Uncharacterized protein</fullName>
    </submittedName>
</protein>
<reference evidence="1" key="1">
    <citation type="submission" date="2023-03" db="EMBL/GenBank/DDBJ databases">
        <title>Massive genome expansion in bonnet fungi (Mycena s.s.) driven by repeated elements and novel gene families across ecological guilds.</title>
        <authorList>
            <consortium name="Lawrence Berkeley National Laboratory"/>
            <person name="Harder C.B."/>
            <person name="Miyauchi S."/>
            <person name="Viragh M."/>
            <person name="Kuo A."/>
            <person name="Thoen E."/>
            <person name="Andreopoulos B."/>
            <person name="Lu D."/>
            <person name="Skrede I."/>
            <person name="Drula E."/>
            <person name="Henrissat B."/>
            <person name="Morin E."/>
            <person name="Kohler A."/>
            <person name="Barry K."/>
            <person name="LaButti K."/>
            <person name="Morin E."/>
            <person name="Salamov A."/>
            <person name="Lipzen A."/>
            <person name="Mereny Z."/>
            <person name="Hegedus B."/>
            <person name="Baldrian P."/>
            <person name="Stursova M."/>
            <person name="Weitz H."/>
            <person name="Taylor A."/>
            <person name="Grigoriev I.V."/>
            <person name="Nagy L.G."/>
            <person name="Martin F."/>
            <person name="Kauserud H."/>
        </authorList>
    </citation>
    <scope>NUCLEOTIDE SEQUENCE</scope>
    <source>
        <strain evidence="1">CBHHK182m</strain>
    </source>
</reference>
<name>A0AAD7HI12_9AGAR</name>
<dbReference type="Proteomes" id="UP001215598">
    <property type="component" value="Unassembled WGS sequence"/>
</dbReference>
<accession>A0AAD7HI12</accession>
<evidence type="ECO:0000313" key="2">
    <source>
        <dbReference type="Proteomes" id="UP001215598"/>
    </source>
</evidence>
<organism evidence="1 2">
    <name type="scientific">Mycena metata</name>
    <dbReference type="NCBI Taxonomy" id="1033252"/>
    <lineage>
        <taxon>Eukaryota</taxon>
        <taxon>Fungi</taxon>
        <taxon>Dikarya</taxon>
        <taxon>Basidiomycota</taxon>
        <taxon>Agaricomycotina</taxon>
        <taxon>Agaricomycetes</taxon>
        <taxon>Agaricomycetidae</taxon>
        <taxon>Agaricales</taxon>
        <taxon>Marasmiineae</taxon>
        <taxon>Mycenaceae</taxon>
        <taxon>Mycena</taxon>
    </lineage>
</organism>
<keyword evidence="2" id="KW-1185">Reference proteome</keyword>
<comment type="caution">
    <text evidence="1">The sequence shown here is derived from an EMBL/GenBank/DDBJ whole genome shotgun (WGS) entry which is preliminary data.</text>
</comment>
<dbReference type="AlphaFoldDB" id="A0AAD7HI12"/>